<name>A0A934NH61_9BACT</name>
<organism evidence="2 3">
    <name type="scientific">Candidatus Dormiibacter inghamiae</name>
    <dbReference type="NCBI Taxonomy" id="3127013"/>
    <lineage>
        <taxon>Bacteria</taxon>
        <taxon>Bacillati</taxon>
        <taxon>Candidatus Dormiibacterota</taxon>
        <taxon>Candidatus Dormibacteria</taxon>
        <taxon>Candidatus Dormibacterales</taxon>
        <taxon>Candidatus Dormibacteraceae</taxon>
        <taxon>Candidatus Dormiibacter</taxon>
    </lineage>
</organism>
<evidence type="ECO:0000313" key="3">
    <source>
        <dbReference type="Proteomes" id="UP000620075"/>
    </source>
</evidence>
<dbReference type="Proteomes" id="UP000620075">
    <property type="component" value="Unassembled WGS sequence"/>
</dbReference>
<evidence type="ECO:0000313" key="2">
    <source>
        <dbReference type="EMBL" id="MBJ7603082.1"/>
    </source>
</evidence>
<dbReference type="EMBL" id="JAEKNQ010000031">
    <property type="protein sequence ID" value="MBJ7603082.1"/>
    <property type="molecule type" value="Genomic_DNA"/>
</dbReference>
<sequence length="57" mass="5784">MAPDLDEERRPAGGAEDAIDSVGVEKGQIRLEAPLTLGDGGVLDLAAPPSAATRRTG</sequence>
<comment type="caution">
    <text evidence="2">The sequence shown here is derived from an EMBL/GenBank/DDBJ whole genome shotgun (WGS) entry which is preliminary data.</text>
</comment>
<proteinExistence type="predicted"/>
<reference evidence="2 3" key="1">
    <citation type="submission" date="2020-10" db="EMBL/GenBank/DDBJ databases">
        <title>Ca. Dormibacterota MAGs.</title>
        <authorList>
            <person name="Montgomery K."/>
        </authorList>
    </citation>
    <scope>NUCLEOTIDE SEQUENCE [LARGE SCALE GENOMIC DNA]</scope>
    <source>
        <strain evidence="2">SC8811_S16_3</strain>
    </source>
</reference>
<protein>
    <submittedName>
        <fullName evidence="2">Uncharacterized protein</fullName>
    </submittedName>
</protein>
<gene>
    <name evidence="2" type="ORF">JF888_07840</name>
</gene>
<feature type="region of interest" description="Disordered" evidence="1">
    <location>
        <begin position="1"/>
        <end position="21"/>
    </location>
</feature>
<dbReference type="AlphaFoldDB" id="A0A934NH61"/>
<dbReference type="RefSeq" id="WP_338178476.1">
    <property type="nucleotide sequence ID" value="NZ_JAEKNQ010000031.1"/>
</dbReference>
<evidence type="ECO:0000256" key="1">
    <source>
        <dbReference type="SAM" id="MobiDB-lite"/>
    </source>
</evidence>
<accession>A0A934NH61</accession>